<sequence>MVYNRQPLCAHRIAAIVCISTQTNNQYTEHRFSPPSSQLATMSAGHLDRIAKLTTKKAREIMCKMQERLALANTRSVAQILARRDELRTMDDKALAFQRSVNQIWDLIKDFKAKNDAGQYLHDTLAGPVIEQIMHIRSTKPTEKMIVVSNSDTFLDAISEGLHREFTKRWWNCDIGRFNNYFVGEEHAQNVVRRLNDPSDNLCVILLSAVTDGW</sequence>
<organism evidence="1 2">
    <name type="scientific">Lasiosphaeria ovina</name>
    <dbReference type="NCBI Taxonomy" id="92902"/>
    <lineage>
        <taxon>Eukaryota</taxon>
        <taxon>Fungi</taxon>
        <taxon>Dikarya</taxon>
        <taxon>Ascomycota</taxon>
        <taxon>Pezizomycotina</taxon>
        <taxon>Sordariomycetes</taxon>
        <taxon>Sordariomycetidae</taxon>
        <taxon>Sordariales</taxon>
        <taxon>Lasiosphaeriaceae</taxon>
        <taxon>Lasiosphaeria</taxon>
    </lineage>
</organism>
<protein>
    <submittedName>
        <fullName evidence="1">Uncharacterized protein</fullName>
    </submittedName>
</protein>
<evidence type="ECO:0000313" key="1">
    <source>
        <dbReference type="EMBL" id="KAK3375802.1"/>
    </source>
</evidence>
<dbReference type="Proteomes" id="UP001287356">
    <property type="component" value="Unassembled WGS sequence"/>
</dbReference>
<reference evidence="1" key="1">
    <citation type="journal article" date="2023" name="Mol. Phylogenet. Evol.">
        <title>Genome-scale phylogeny and comparative genomics of the fungal order Sordariales.</title>
        <authorList>
            <person name="Hensen N."/>
            <person name="Bonometti L."/>
            <person name="Westerberg I."/>
            <person name="Brannstrom I.O."/>
            <person name="Guillou S."/>
            <person name="Cros-Aarteil S."/>
            <person name="Calhoun S."/>
            <person name="Haridas S."/>
            <person name="Kuo A."/>
            <person name="Mondo S."/>
            <person name="Pangilinan J."/>
            <person name="Riley R."/>
            <person name="LaButti K."/>
            <person name="Andreopoulos B."/>
            <person name="Lipzen A."/>
            <person name="Chen C."/>
            <person name="Yan M."/>
            <person name="Daum C."/>
            <person name="Ng V."/>
            <person name="Clum A."/>
            <person name="Steindorff A."/>
            <person name="Ohm R.A."/>
            <person name="Martin F."/>
            <person name="Silar P."/>
            <person name="Natvig D.O."/>
            <person name="Lalanne C."/>
            <person name="Gautier V."/>
            <person name="Ament-Velasquez S.L."/>
            <person name="Kruys A."/>
            <person name="Hutchinson M.I."/>
            <person name="Powell A.J."/>
            <person name="Barry K."/>
            <person name="Miller A.N."/>
            <person name="Grigoriev I.V."/>
            <person name="Debuchy R."/>
            <person name="Gladieux P."/>
            <person name="Hiltunen Thoren M."/>
            <person name="Johannesson H."/>
        </authorList>
    </citation>
    <scope>NUCLEOTIDE SEQUENCE</scope>
    <source>
        <strain evidence="1">CBS 958.72</strain>
    </source>
</reference>
<evidence type="ECO:0000313" key="2">
    <source>
        <dbReference type="Proteomes" id="UP001287356"/>
    </source>
</evidence>
<dbReference type="AlphaFoldDB" id="A0AAE0KGP4"/>
<reference evidence="1" key="2">
    <citation type="submission" date="2023-06" db="EMBL/GenBank/DDBJ databases">
        <authorList>
            <consortium name="Lawrence Berkeley National Laboratory"/>
            <person name="Haridas S."/>
            <person name="Hensen N."/>
            <person name="Bonometti L."/>
            <person name="Westerberg I."/>
            <person name="Brannstrom I.O."/>
            <person name="Guillou S."/>
            <person name="Cros-Aarteil S."/>
            <person name="Calhoun S."/>
            <person name="Kuo A."/>
            <person name="Mondo S."/>
            <person name="Pangilinan J."/>
            <person name="Riley R."/>
            <person name="Labutti K."/>
            <person name="Andreopoulos B."/>
            <person name="Lipzen A."/>
            <person name="Chen C."/>
            <person name="Yanf M."/>
            <person name="Daum C."/>
            <person name="Ng V."/>
            <person name="Clum A."/>
            <person name="Steindorff A."/>
            <person name="Ohm R."/>
            <person name="Martin F."/>
            <person name="Silar P."/>
            <person name="Natvig D."/>
            <person name="Lalanne C."/>
            <person name="Gautier V."/>
            <person name="Ament-Velasquez S.L."/>
            <person name="Kruys A."/>
            <person name="Hutchinson M.I."/>
            <person name="Powell A.J."/>
            <person name="Barry K."/>
            <person name="Miller A.N."/>
            <person name="Grigoriev I.V."/>
            <person name="Debuchy R."/>
            <person name="Gladieux P."/>
            <person name="Thoren M.H."/>
            <person name="Johannesson H."/>
        </authorList>
    </citation>
    <scope>NUCLEOTIDE SEQUENCE</scope>
    <source>
        <strain evidence="1">CBS 958.72</strain>
    </source>
</reference>
<comment type="caution">
    <text evidence="1">The sequence shown here is derived from an EMBL/GenBank/DDBJ whole genome shotgun (WGS) entry which is preliminary data.</text>
</comment>
<dbReference type="EMBL" id="JAULSN010000003">
    <property type="protein sequence ID" value="KAK3375802.1"/>
    <property type="molecule type" value="Genomic_DNA"/>
</dbReference>
<accession>A0AAE0KGP4</accession>
<proteinExistence type="predicted"/>
<gene>
    <name evidence="1" type="ORF">B0T24DRAFT_617060</name>
</gene>
<name>A0AAE0KGP4_9PEZI</name>
<keyword evidence="2" id="KW-1185">Reference proteome</keyword>